<evidence type="ECO:0000313" key="2">
    <source>
        <dbReference type="Proteomes" id="UP000255355"/>
    </source>
</evidence>
<organism evidence="1 2">
    <name type="scientific">Nocardia mexicana</name>
    <dbReference type="NCBI Taxonomy" id="279262"/>
    <lineage>
        <taxon>Bacteria</taxon>
        <taxon>Bacillati</taxon>
        <taxon>Actinomycetota</taxon>
        <taxon>Actinomycetes</taxon>
        <taxon>Mycobacteriales</taxon>
        <taxon>Nocardiaceae</taxon>
        <taxon>Nocardia</taxon>
    </lineage>
</organism>
<dbReference type="AlphaFoldDB" id="A0A370HD63"/>
<sequence>MVTIVWGDRDQPCPLGIAEDLARKIPQATLVRIRGADHYVMEERPKEVTEALRAWLRTKTLSPRPRQPTRR</sequence>
<dbReference type="InterPro" id="IPR050228">
    <property type="entry name" value="Carboxylesterase_BioH"/>
</dbReference>
<dbReference type="OrthoDB" id="334507at2"/>
<name>A0A370HD63_9NOCA</name>
<dbReference type="EMBL" id="QQAZ01000001">
    <property type="protein sequence ID" value="RDI55174.1"/>
    <property type="molecule type" value="Genomic_DNA"/>
</dbReference>
<gene>
    <name evidence="1" type="ORF">DFR68_1016</name>
</gene>
<reference evidence="1 2" key="1">
    <citation type="submission" date="2018-07" db="EMBL/GenBank/DDBJ databases">
        <title>Genomic Encyclopedia of Type Strains, Phase IV (KMG-IV): sequencing the most valuable type-strain genomes for metagenomic binning, comparative biology and taxonomic classification.</title>
        <authorList>
            <person name="Goeker M."/>
        </authorList>
    </citation>
    <scope>NUCLEOTIDE SEQUENCE [LARGE SCALE GENOMIC DNA]</scope>
    <source>
        <strain evidence="1 2">DSM 44952</strain>
    </source>
</reference>
<dbReference type="Gene3D" id="3.40.50.1820">
    <property type="entry name" value="alpha/beta hydrolase"/>
    <property type="match status" value="1"/>
</dbReference>
<protein>
    <recommendedName>
        <fullName evidence="3">Alpha/beta hydrolase family protein</fullName>
    </recommendedName>
</protein>
<comment type="caution">
    <text evidence="1">The sequence shown here is derived from an EMBL/GenBank/DDBJ whole genome shotgun (WGS) entry which is preliminary data.</text>
</comment>
<dbReference type="STRING" id="1210089.GCA_001613165_02022"/>
<dbReference type="InterPro" id="IPR029058">
    <property type="entry name" value="AB_hydrolase_fold"/>
</dbReference>
<dbReference type="Proteomes" id="UP000255355">
    <property type="component" value="Unassembled WGS sequence"/>
</dbReference>
<keyword evidence="2" id="KW-1185">Reference proteome</keyword>
<dbReference type="RefSeq" id="WP_068017059.1">
    <property type="nucleotide sequence ID" value="NZ_QQAZ01000001.1"/>
</dbReference>
<evidence type="ECO:0000313" key="1">
    <source>
        <dbReference type="EMBL" id="RDI55174.1"/>
    </source>
</evidence>
<dbReference type="SUPFAM" id="SSF53474">
    <property type="entry name" value="alpha/beta-Hydrolases"/>
    <property type="match status" value="1"/>
</dbReference>
<dbReference type="PANTHER" id="PTHR43194:SF5">
    <property type="entry name" value="PIMELOYL-[ACYL-CARRIER PROTEIN] METHYL ESTER ESTERASE"/>
    <property type="match status" value="1"/>
</dbReference>
<proteinExistence type="predicted"/>
<evidence type="ECO:0008006" key="3">
    <source>
        <dbReference type="Google" id="ProtNLM"/>
    </source>
</evidence>
<accession>A0A370HD63</accession>
<dbReference type="PANTHER" id="PTHR43194">
    <property type="entry name" value="HYDROLASE ALPHA/BETA FOLD FAMILY"/>
    <property type="match status" value="1"/>
</dbReference>